<reference evidence="16 17" key="1">
    <citation type="submission" date="2020-04" db="EMBL/GenBank/DDBJ databases">
        <authorList>
            <person name="Laetsch R D."/>
            <person name="Stevens L."/>
            <person name="Kumar S."/>
            <person name="Blaxter L. M."/>
        </authorList>
    </citation>
    <scope>NUCLEOTIDE SEQUENCE [LARGE SCALE GENOMIC DNA]</scope>
</reference>
<dbReference type="GO" id="GO:0070987">
    <property type="term" value="P:error-free translesion synthesis"/>
    <property type="evidence" value="ECO:0007669"/>
    <property type="project" value="TreeGrafter"/>
</dbReference>
<comment type="subcellular location">
    <subcellularLocation>
        <location evidence="1">Nucleus</location>
    </subcellularLocation>
</comment>
<evidence type="ECO:0000313" key="16">
    <source>
        <dbReference type="EMBL" id="CAB3404255.1"/>
    </source>
</evidence>
<organism evidence="16 17">
    <name type="scientific">Caenorhabditis bovis</name>
    <dbReference type="NCBI Taxonomy" id="2654633"/>
    <lineage>
        <taxon>Eukaryota</taxon>
        <taxon>Metazoa</taxon>
        <taxon>Ecdysozoa</taxon>
        <taxon>Nematoda</taxon>
        <taxon>Chromadorea</taxon>
        <taxon>Rhabditida</taxon>
        <taxon>Rhabditina</taxon>
        <taxon>Rhabditomorpha</taxon>
        <taxon>Rhabditoidea</taxon>
        <taxon>Rhabditidae</taxon>
        <taxon>Peloderinae</taxon>
        <taxon>Caenorhabditis</taxon>
    </lineage>
</organism>
<keyword evidence="4" id="KW-0237">DNA synthesis</keyword>
<accession>A0A8S1EXJ4</accession>
<dbReference type="InterPro" id="IPR001126">
    <property type="entry name" value="UmuC"/>
</dbReference>
<dbReference type="InterPro" id="IPR001357">
    <property type="entry name" value="BRCT_dom"/>
</dbReference>
<dbReference type="PROSITE" id="PS50173">
    <property type="entry name" value="UMUC"/>
    <property type="match status" value="1"/>
</dbReference>
<keyword evidence="9" id="KW-0460">Magnesium</keyword>
<dbReference type="SUPFAM" id="SSF56672">
    <property type="entry name" value="DNA/RNA polymerases"/>
    <property type="match status" value="1"/>
</dbReference>
<evidence type="ECO:0000256" key="5">
    <source>
        <dbReference type="ARBA" id="ARBA00022679"/>
    </source>
</evidence>
<dbReference type="Gene3D" id="1.10.150.20">
    <property type="entry name" value="5' to 3' exonuclease, C-terminal subdomain"/>
    <property type="match status" value="1"/>
</dbReference>
<name>A0A8S1EXJ4_9PELO</name>
<feature type="compositionally biased region" description="Polar residues" evidence="13">
    <location>
        <begin position="44"/>
        <end position="57"/>
    </location>
</feature>
<dbReference type="Gene3D" id="6.10.250.1490">
    <property type="match status" value="1"/>
</dbReference>
<dbReference type="SUPFAM" id="SSF52113">
    <property type="entry name" value="BRCT domain"/>
    <property type="match status" value="1"/>
</dbReference>
<dbReference type="GO" id="GO:0005634">
    <property type="term" value="C:nucleus"/>
    <property type="evidence" value="ECO:0007669"/>
    <property type="project" value="UniProtKB-SubCell"/>
</dbReference>
<dbReference type="Pfam" id="PF11799">
    <property type="entry name" value="IMS_C"/>
    <property type="match status" value="1"/>
</dbReference>
<dbReference type="AlphaFoldDB" id="A0A8S1EXJ4"/>
<dbReference type="CDD" id="cd17719">
    <property type="entry name" value="BRCT_Rev1"/>
    <property type="match status" value="1"/>
</dbReference>
<dbReference type="GO" id="GO:0003684">
    <property type="term" value="F:damaged DNA binding"/>
    <property type="evidence" value="ECO:0007669"/>
    <property type="project" value="InterPro"/>
</dbReference>
<evidence type="ECO:0000313" key="17">
    <source>
        <dbReference type="Proteomes" id="UP000494206"/>
    </source>
</evidence>
<evidence type="ECO:0000256" key="10">
    <source>
        <dbReference type="ARBA" id="ARBA00023125"/>
    </source>
</evidence>
<dbReference type="InterPro" id="IPR036775">
    <property type="entry name" value="DNA_pol_Y-fam_lit_finger_sf"/>
</dbReference>
<dbReference type="Gene3D" id="3.30.1490.100">
    <property type="entry name" value="DNA polymerase, Y-family, little finger domain"/>
    <property type="match status" value="1"/>
</dbReference>
<feature type="domain" description="BRCT" evidence="14">
    <location>
        <begin position="105"/>
        <end position="193"/>
    </location>
</feature>
<dbReference type="InterPro" id="IPR043502">
    <property type="entry name" value="DNA/RNA_pol_sf"/>
</dbReference>
<dbReference type="CDD" id="cd01701">
    <property type="entry name" value="PolY_Rev1"/>
    <property type="match status" value="1"/>
</dbReference>
<dbReference type="Gene3D" id="3.30.70.270">
    <property type="match status" value="1"/>
</dbReference>
<evidence type="ECO:0000259" key="14">
    <source>
        <dbReference type="PROSITE" id="PS50172"/>
    </source>
</evidence>
<feature type="region of interest" description="Disordered" evidence="13">
    <location>
        <begin position="670"/>
        <end position="690"/>
    </location>
</feature>
<keyword evidence="11" id="KW-0234">DNA repair</keyword>
<dbReference type="InterPro" id="IPR053848">
    <property type="entry name" value="IMS_HHH_1"/>
</dbReference>
<evidence type="ECO:0000256" key="2">
    <source>
        <dbReference type="ARBA" id="ARBA00010945"/>
    </source>
</evidence>
<dbReference type="PROSITE" id="PS50172">
    <property type="entry name" value="BRCT"/>
    <property type="match status" value="1"/>
</dbReference>
<sequence length="831" mass="93493">MPVSRPPSQQEEELLPVALPARECDIGSPGRKRFRTENDVFDSNKPSTSNEGQSCSNSDDYWKTQNVFTVNGETYEINSFNDYMRLKINKLNHQVNTMNSKMIEKISNIFNGLSVFVNGYTEPPALVIRDLIISHGGEYHCYYLHGRTSYIIASSIAKAKVDKLRENERYIKAEWITESINAGKALPYKEFLIYEKGATEKGVMEKFLTSNSDDTDKDYGFLDARNPDFIKNYYSRSRLHLISTLAQDMKDFVANLKSHKESPIRSFDEAELDALKSFSKLTDPVIFHVDLDCFFVSVALRSRQDLVGKPVAITHSKGTTSSSMSEIASCSYAARDCGVRNGMLVKDVLQLCPTIVLLPYQFDDYVRVSKIIYEVLASYTLELRAISCDEMYLNVTALCEKHSIGDPKTLAEHMRAMIRKKTGCPASVGIGPTSLLARLATRHAKPDNVFWVQKTMVENFMKQEKVKDLPGLGYQMLERLRVLGDINTCAQLQAIDELELARILGPKHANKIYKQCRGIDEDPDDFWKTKLRKSVSCDINYGIRFNKKTELMNLLKAIGKELERKLIDCQMKASAVTLKLMVRAADVPVETAKFMGHGICDSFTKTSNFSSATQKSEVIYSEALKLYNKIGPRVEDLRGVGVTCGKLQTKTRKDLADAVKDMFSKGNNKRAEKSICSTNDNEERDEEDEDMVQTVARTCSSKDRELLTVKLSSTSSSSMDNHNQSGSSSSGADSSFGVLAMPYDEFDITLKDINEEELERTLESFFGAGNVVDGQFYSFAIQDQSTRIECQVSKVGTHFEHVNILGVDSLRLLNVSLTMNWRANSFSLIRV</sequence>
<dbReference type="Pfam" id="PF00817">
    <property type="entry name" value="IMS"/>
    <property type="match status" value="1"/>
</dbReference>
<dbReference type="InterPro" id="IPR043128">
    <property type="entry name" value="Rev_trsase/Diguanyl_cyclase"/>
</dbReference>
<dbReference type="GO" id="GO:0046872">
    <property type="term" value="F:metal ion binding"/>
    <property type="evidence" value="ECO:0007669"/>
    <property type="project" value="UniProtKB-KW"/>
</dbReference>
<dbReference type="Pfam" id="PF16589">
    <property type="entry name" value="BRCT_2"/>
    <property type="match status" value="1"/>
</dbReference>
<evidence type="ECO:0000256" key="6">
    <source>
        <dbReference type="ARBA" id="ARBA00022695"/>
    </source>
</evidence>
<feature type="region of interest" description="Disordered" evidence="13">
    <location>
        <begin position="712"/>
        <end position="733"/>
    </location>
</feature>
<dbReference type="PANTHER" id="PTHR45990">
    <property type="entry name" value="DNA REPAIR PROTEIN REV1"/>
    <property type="match status" value="1"/>
</dbReference>
<keyword evidence="17" id="KW-1185">Reference proteome</keyword>
<dbReference type="Gene3D" id="3.40.1170.60">
    <property type="match status" value="1"/>
</dbReference>
<dbReference type="GO" id="GO:0006281">
    <property type="term" value="P:DNA repair"/>
    <property type="evidence" value="ECO:0007669"/>
    <property type="project" value="UniProtKB-KW"/>
</dbReference>
<evidence type="ECO:0000256" key="8">
    <source>
        <dbReference type="ARBA" id="ARBA00022763"/>
    </source>
</evidence>
<dbReference type="OrthoDB" id="427711at2759"/>
<comment type="caution">
    <text evidence="16">The sequence shown here is derived from an EMBL/GenBank/DDBJ whole genome shotgun (WGS) entry which is preliminary data.</text>
</comment>
<feature type="domain" description="UmuC" evidence="15">
    <location>
        <begin position="286"/>
        <end position="473"/>
    </location>
</feature>
<proteinExistence type="inferred from homology"/>
<dbReference type="GO" id="GO:0003887">
    <property type="term" value="F:DNA-directed DNA polymerase activity"/>
    <property type="evidence" value="ECO:0007669"/>
    <property type="project" value="InterPro"/>
</dbReference>
<evidence type="ECO:0000256" key="4">
    <source>
        <dbReference type="ARBA" id="ARBA00022634"/>
    </source>
</evidence>
<evidence type="ECO:0000256" key="12">
    <source>
        <dbReference type="ARBA" id="ARBA00023242"/>
    </source>
</evidence>
<evidence type="ECO:0000256" key="3">
    <source>
        <dbReference type="ARBA" id="ARBA00020399"/>
    </source>
</evidence>
<gene>
    <name evidence="16" type="ORF">CBOVIS_LOCUS6624</name>
</gene>
<keyword evidence="10" id="KW-0238">DNA-binding</keyword>
<dbReference type="SMART" id="SM00292">
    <property type="entry name" value="BRCT"/>
    <property type="match status" value="1"/>
</dbReference>
<dbReference type="GO" id="GO:0017125">
    <property type="term" value="F:deoxycytidyl transferase activity"/>
    <property type="evidence" value="ECO:0007669"/>
    <property type="project" value="TreeGrafter"/>
</dbReference>
<comment type="similarity">
    <text evidence="2">Belongs to the DNA polymerase type-Y family.</text>
</comment>
<dbReference type="InterPro" id="IPR017961">
    <property type="entry name" value="DNA_pol_Y-fam_little_finger"/>
</dbReference>
<dbReference type="SUPFAM" id="SSF100879">
    <property type="entry name" value="Lesion bypass DNA polymerase (Y-family), little finger domain"/>
    <property type="match status" value="1"/>
</dbReference>
<evidence type="ECO:0000256" key="9">
    <source>
        <dbReference type="ARBA" id="ARBA00022842"/>
    </source>
</evidence>
<dbReference type="Proteomes" id="UP000494206">
    <property type="component" value="Unassembled WGS sequence"/>
</dbReference>
<evidence type="ECO:0000256" key="1">
    <source>
        <dbReference type="ARBA" id="ARBA00004123"/>
    </source>
</evidence>
<keyword evidence="12" id="KW-0539">Nucleus</keyword>
<dbReference type="InterPro" id="IPR036420">
    <property type="entry name" value="BRCT_dom_sf"/>
</dbReference>
<dbReference type="Pfam" id="PF21999">
    <property type="entry name" value="IMS_HHH_1"/>
    <property type="match status" value="1"/>
</dbReference>
<keyword evidence="8" id="KW-0227">DNA damage</keyword>
<protein>
    <recommendedName>
        <fullName evidence="3">DNA repair protein REV1</fullName>
    </recommendedName>
</protein>
<keyword evidence="7" id="KW-0479">Metal-binding</keyword>
<evidence type="ECO:0000256" key="13">
    <source>
        <dbReference type="SAM" id="MobiDB-lite"/>
    </source>
</evidence>
<dbReference type="FunFam" id="3.30.1490.100:FF:000001">
    <property type="entry name" value="DNA repair protein REV1"/>
    <property type="match status" value="1"/>
</dbReference>
<evidence type="ECO:0000259" key="15">
    <source>
        <dbReference type="PROSITE" id="PS50173"/>
    </source>
</evidence>
<keyword evidence="5" id="KW-0808">Transferase</keyword>
<feature type="region of interest" description="Disordered" evidence="13">
    <location>
        <begin position="26"/>
        <end position="57"/>
    </location>
</feature>
<dbReference type="PANTHER" id="PTHR45990:SF1">
    <property type="entry name" value="DNA REPAIR PROTEIN REV1"/>
    <property type="match status" value="1"/>
</dbReference>
<feature type="compositionally biased region" description="Acidic residues" evidence="13">
    <location>
        <begin position="680"/>
        <end position="690"/>
    </location>
</feature>
<evidence type="ECO:0000256" key="11">
    <source>
        <dbReference type="ARBA" id="ARBA00023204"/>
    </source>
</evidence>
<evidence type="ECO:0000256" key="7">
    <source>
        <dbReference type="ARBA" id="ARBA00022723"/>
    </source>
</evidence>
<dbReference type="Gene3D" id="3.40.50.10190">
    <property type="entry name" value="BRCT domain"/>
    <property type="match status" value="1"/>
</dbReference>
<keyword evidence="6" id="KW-0548">Nucleotidyltransferase</keyword>
<dbReference type="EMBL" id="CADEPM010000004">
    <property type="protein sequence ID" value="CAB3404255.1"/>
    <property type="molecule type" value="Genomic_DNA"/>
</dbReference>
<dbReference type="GO" id="GO:0042276">
    <property type="term" value="P:error-prone translesion synthesis"/>
    <property type="evidence" value="ECO:0007669"/>
    <property type="project" value="TreeGrafter"/>
</dbReference>